<evidence type="ECO:0000313" key="1">
    <source>
        <dbReference type="EMBL" id="KIH84668.1"/>
    </source>
</evidence>
<dbReference type="PATRIC" id="fig|226910.6.peg.1619"/>
<sequence length="44" mass="5028">MVSCGSSRLAHSRLQRFAIVAARILRSMGLYRFREQAGQGRVYQ</sequence>
<evidence type="ECO:0000313" key="2">
    <source>
        <dbReference type="Proteomes" id="UP000031535"/>
    </source>
</evidence>
<comment type="caution">
    <text evidence="1">The sequence shown here is derived from an EMBL/GenBank/DDBJ whole genome shotgun (WGS) entry which is preliminary data.</text>
</comment>
<name>A0A0C2F0W0_9PSED</name>
<dbReference type="Proteomes" id="UP000031535">
    <property type="component" value="Unassembled WGS sequence"/>
</dbReference>
<reference evidence="1 2" key="1">
    <citation type="submission" date="2015-01" db="EMBL/GenBank/DDBJ databases">
        <title>Complete genome of Pseudomonas batumici UCM B-321 producer of the batumin antibiotic with strong antistaphilococcal and potential anticancer activity.</title>
        <authorList>
            <person name="Klochko V.V."/>
            <person name="Zelena L.B."/>
            <person name="Elena K.A."/>
            <person name="Reva O.N."/>
        </authorList>
    </citation>
    <scope>NUCLEOTIDE SEQUENCE [LARGE SCALE GENOMIC DNA]</scope>
    <source>
        <strain evidence="1 2">UCM B-321</strain>
    </source>
</reference>
<proteinExistence type="predicted"/>
<organism evidence="1 2">
    <name type="scientific">Pseudomonas batumici</name>
    <dbReference type="NCBI Taxonomy" id="226910"/>
    <lineage>
        <taxon>Bacteria</taxon>
        <taxon>Pseudomonadati</taxon>
        <taxon>Pseudomonadota</taxon>
        <taxon>Gammaproteobacteria</taxon>
        <taxon>Pseudomonadales</taxon>
        <taxon>Pseudomonadaceae</taxon>
        <taxon>Pseudomonas</taxon>
    </lineage>
</organism>
<dbReference type="EMBL" id="JXDG01000016">
    <property type="protein sequence ID" value="KIH84668.1"/>
    <property type="molecule type" value="Genomic_DNA"/>
</dbReference>
<protein>
    <submittedName>
        <fullName evidence="1">Uncharacterized protein</fullName>
    </submittedName>
</protein>
<keyword evidence="2" id="KW-1185">Reference proteome</keyword>
<accession>A0A0C2F0W0</accession>
<gene>
    <name evidence="1" type="ORF">UCMB321_1628</name>
</gene>
<dbReference type="AlphaFoldDB" id="A0A0C2F0W0"/>